<dbReference type="Pfam" id="PF04377">
    <property type="entry name" value="ATE_C"/>
    <property type="match status" value="1"/>
</dbReference>
<evidence type="ECO:0000256" key="2">
    <source>
        <dbReference type="ARBA" id="ARBA00022679"/>
    </source>
</evidence>
<dbReference type="Pfam" id="PF04376">
    <property type="entry name" value="ATE_N"/>
    <property type="match status" value="1"/>
</dbReference>
<evidence type="ECO:0000313" key="8">
    <source>
        <dbReference type="Proteomes" id="UP001574673"/>
    </source>
</evidence>
<comment type="function">
    <text evidence="4">Functions in the N-end rule pathway of protein degradation where it conjugates Leu from its aminoacyl-tRNA to the N-termini of proteins containing an N-terminal aspartate or glutamate.</text>
</comment>
<dbReference type="InterPro" id="IPR007472">
    <property type="entry name" value="N-end_Aminoacyl_Trfase_C"/>
</dbReference>
<dbReference type="PIRSF" id="PIRSF037208">
    <property type="entry name" value="ATE_pro_prd"/>
    <property type="match status" value="1"/>
</dbReference>
<sequence>MSHPDAARLPFSLLQFHRTDTYPCSYLPDRQARSLVAIPPGLIDSALYSRLVRHGFRRSGPFSYRPDCTSCRACVPARIPVQRFVPNRSQQRSLRRHGTLMATERPLTYNETHYALYRRYQHARHPGGGMDQSDPDQYAEFILQSHIDTRLIEFCEPESGTLRIVSLIDRLDDGLSSVYTFFDPDIAGASFGTYSILWQITRCATLGLPYLYLGYWIKECRKMAYKAGFQPIEGLIDGLWQPLPQGQS</sequence>
<dbReference type="InterPro" id="IPR017138">
    <property type="entry name" value="Asp_Glu_LeuTrfase"/>
</dbReference>
<comment type="catalytic activity">
    <reaction evidence="4">
        <text>N-terminal L-glutamyl-[protein] + L-leucyl-tRNA(Leu) = N-terminal L-leucyl-L-glutamyl-[protein] + tRNA(Leu) + H(+)</text>
        <dbReference type="Rhea" id="RHEA:50412"/>
        <dbReference type="Rhea" id="RHEA-COMP:9613"/>
        <dbReference type="Rhea" id="RHEA-COMP:9622"/>
        <dbReference type="Rhea" id="RHEA-COMP:12664"/>
        <dbReference type="Rhea" id="RHEA-COMP:12668"/>
        <dbReference type="ChEBI" id="CHEBI:15378"/>
        <dbReference type="ChEBI" id="CHEBI:64721"/>
        <dbReference type="ChEBI" id="CHEBI:78442"/>
        <dbReference type="ChEBI" id="CHEBI:78494"/>
        <dbReference type="ChEBI" id="CHEBI:133041"/>
        <dbReference type="EC" id="2.3.2.29"/>
    </reaction>
</comment>
<comment type="similarity">
    <text evidence="4">Belongs to the R-transferase family. Bpt subfamily.</text>
</comment>
<evidence type="ECO:0000256" key="3">
    <source>
        <dbReference type="ARBA" id="ARBA00023315"/>
    </source>
</evidence>
<dbReference type="PANTHER" id="PTHR21367">
    <property type="entry name" value="ARGININE-TRNA-PROTEIN TRANSFERASE 1"/>
    <property type="match status" value="1"/>
</dbReference>
<feature type="domain" description="N-end rule aminoacyl transferase C-terminal" evidence="6">
    <location>
        <begin position="113"/>
        <end position="235"/>
    </location>
</feature>
<feature type="domain" description="N-end aminoacyl transferase N-terminal" evidence="5">
    <location>
        <begin position="22"/>
        <end position="92"/>
    </location>
</feature>
<dbReference type="InterPro" id="IPR030700">
    <property type="entry name" value="N-end_Aminoacyl_Trfase"/>
</dbReference>
<accession>A0ABV4UCD1</accession>
<reference evidence="8" key="1">
    <citation type="submission" date="2024-06" db="EMBL/GenBank/DDBJ databases">
        <title>Radixoralia hellwigii gen. nov., sp nov., isolated from a root canal in the human oral cavity.</title>
        <authorList>
            <person name="Bartsch S."/>
            <person name="Wittmer A."/>
            <person name="Schulz A.-K."/>
            <person name="Neumann-Schaal M."/>
            <person name="Wolf J."/>
            <person name="Gronow S."/>
            <person name="Tennert C."/>
            <person name="Haecker G."/>
            <person name="Cieplik F."/>
            <person name="Al-Ahmad A."/>
        </authorList>
    </citation>
    <scope>NUCLEOTIDE SEQUENCE [LARGE SCALE GENOMIC DNA]</scope>
    <source>
        <strain evidence="8">Wk13</strain>
    </source>
</reference>
<dbReference type="InterPro" id="IPR007471">
    <property type="entry name" value="N-end_Aminoacyl_Trfase_N"/>
</dbReference>
<evidence type="ECO:0000313" key="7">
    <source>
        <dbReference type="EMBL" id="MFA9949324.1"/>
    </source>
</evidence>
<evidence type="ECO:0000256" key="4">
    <source>
        <dbReference type="HAMAP-Rule" id="MF_00689"/>
    </source>
</evidence>
<protein>
    <recommendedName>
        <fullName evidence="4">Aspartate/glutamate leucyltransferase</fullName>
        <ecNumber evidence="4">2.3.2.29</ecNumber>
    </recommendedName>
</protein>
<dbReference type="EMBL" id="JBEUWX010000002">
    <property type="protein sequence ID" value="MFA9949324.1"/>
    <property type="molecule type" value="Genomic_DNA"/>
</dbReference>
<comment type="catalytic activity">
    <reaction evidence="4">
        <text>N-terminal L-aspartyl-[protein] + L-leucyl-tRNA(Leu) = N-terminal L-leucyl-L-aspartyl-[protein] + tRNA(Leu) + H(+)</text>
        <dbReference type="Rhea" id="RHEA:50420"/>
        <dbReference type="Rhea" id="RHEA-COMP:9613"/>
        <dbReference type="Rhea" id="RHEA-COMP:9622"/>
        <dbReference type="Rhea" id="RHEA-COMP:12669"/>
        <dbReference type="Rhea" id="RHEA-COMP:12674"/>
        <dbReference type="ChEBI" id="CHEBI:15378"/>
        <dbReference type="ChEBI" id="CHEBI:64720"/>
        <dbReference type="ChEBI" id="CHEBI:78442"/>
        <dbReference type="ChEBI" id="CHEBI:78494"/>
        <dbReference type="ChEBI" id="CHEBI:133042"/>
        <dbReference type="EC" id="2.3.2.29"/>
    </reaction>
</comment>
<evidence type="ECO:0000256" key="1">
    <source>
        <dbReference type="ARBA" id="ARBA00022490"/>
    </source>
</evidence>
<dbReference type="HAMAP" id="MF_00689">
    <property type="entry name" value="Bpt"/>
    <property type="match status" value="1"/>
</dbReference>
<dbReference type="PANTHER" id="PTHR21367:SF1">
    <property type="entry name" value="ARGINYL-TRNA--PROTEIN TRANSFERASE 1"/>
    <property type="match status" value="1"/>
</dbReference>
<dbReference type="SUPFAM" id="SSF55729">
    <property type="entry name" value="Acyl-CoA N-acyltransferases (Nat)"/>
    <property type="match status" value="1"/>
</dbReference>
<dbReference type="NCBIfam" id="NF002346">
    <property type="entry name" value="PRK01305.2-3"/>
    <property type="match status" value="1"/>
</dbReference>
<keyword evidence="3 4" id="KW-0012">Acyltransferase</keyword>
<dbReference type="GO" id="GO:0004057">
    <property type="term" value="F:arginyl-tRNA--protein transferase activity"/>
    <property type="evidence" value="ECO:0007669"/>
    <property type="project" value="UniProtKB-EC"/>
</dbReference>
<keyword evidence="1 4" id="KW-0963">Cytoplasm</keyword>
<dbReference type="NCBIfam" id="NF002341">
    <property type="entry name" value="PRK01305.1-1"/>
    <property type="match status" value="1"/>
</dbReference>
<evidence type="ECO:0000259" key="6">
    <source>
        <dbReference type="Pfam" id="PF04377"/>
    </source>
</evidence>
<keyword evidence="8" id="KW-1185">Reference proteome</keyword>
<dbReference type="EC" id="2.3.2.29" evidence="4"/>
<comment type="subcellular location">
    <subcellularLocation>
        <location evidence="4">Cytoplasm</location>
    </subcellularLocation>
</comment>
<keyword evidence="2 4" id="KW-0808">Transferase</keyword>
<name>A0ABV4UCD1_9RHOO</name>
<dbReference type="Proteomes" id="UP001574673">
    <property type="component" value="Unassembled WGS sequence"/>
</dbReference>
<proteinExistence type="inferred from homology"/>
<dbReference type="InterPro" id="IPR016181">
    <property type="entry name" value="Acyl_CoA_acyltransferase"/>
</dbReference>
<comment type="caution">
    <text evidence="7">The sequence shown here is derived from an EMBL/GenBank/DDBJ whole genome shotgun (WGS) entry which is preliminary data.</text>
</comment>
<evidence type="ECO:0000259" key="5">
    <source>
        <dbReference type="Pfam" id="PF04376"/>
    </source>
</evidence>
<organism evidence="7 8">
    <name type="scientific">Dentiradicibacter hellwigii</name>
    <dbReference type="NCBI Taxonomy" id="3149053"/>
    <lineage>
        <taxon>Bacteria</taxon>
        <taxon>Pseudomonadati</taxon>
        <taxon>Pseudomonadota</taxon>
        <taxon>Betaproteobacteria</taxon>
        <taxon>Rhodocyclales</taxon>
        <taxon>Rhodocyclaceae</taxon>
        <taxon>Dentiradicibacter</taxon>
    </lineage>
</organism>
<dbReference type="RefSeq" id="WP_418890463.1">
    <property type="nucleotide sequence ID" value="NZ_JBEUWX010000002.1"/>
</dbReference>
<gene>
    <name evidence="4" type="primary">bpt</name>
    <name evidence="7" type="ORF">ABCS64_03110</name>
</gene>
<dbReference type="NCBIfam" id="NF002342">
    <property type="entry name" value="PRK01305.1-3"/>
    <property type="match status" value="1"/>
</dbReference>